<gene>
    <name evidence="5" type="ORF">CAEBREN_02757</name>
</gene>
<feature type="transmembrane region" description="Helical" evidence="2">
    <location>
        <begin position="39"/>
        <end position="64"/>
    </location>
</feature>
<keyword evidence="2" id="KW-0472">Membrane</keyword>
<dbReference type="AlphaFoldDB" id="G0P485"/>
<dbReference type="InterPro" id="IPR029021">
    <property type="entry name" value="Prot-tyrosine_phosphatase-like"/>
</dbReference>
<dbReference type="PANTHER" id="PTHR46163">
    <property type="entry name" value="TYROSINE-PROTEIN PHOSPHATASE-RELATED"/>
    <property type="match status" value="1"/>
</dbReference>
<dbReference type="FunCoup" id="G0P485">
    <property type="interactions" value="227"/>
</dbReference>
<evidence type="ECO:0000259" key="3">
    <source>
        <dbReference type="PROSITE" id="PS50055"/>
    </source>
</evidence>
<dbReference type="EMBL" id="GL380060">
    <property type="protein sequence ID" value="EGT44668.1"/>
    <property type="molecule type" value="Genomic_DNA"/>
</dbReference>
<dbReference type="CDD" id="cd00047">
    <property type="entry name" value="PTPc"/>
    <property type="match status" value="1"/>
</dbReference>
<protein>
    <recommendedName>
        <fullName evidence="7">Tyrosine-protein phosphatase domain-containing protein</fullName>
    </recommendedName>
</protein>
<dbReference type="InterPro" id="IPR000387">
    <property type="entry name" value="Tyr_Pase_dom"/>
</dbReference>
<dbReference type="InterPro" id="IPR000242">
    <property type="entry name" value="PTP_cat"/>
</dbReference>
<dbReference type="Pfam" id="PF00102">
    <property type="entry name" value="Y_phosphatase"/>
    <property type="match status" value="1"/>
</dbReference>
<accession>G0P485</accession>
<dbReference type="SMART" id="SM00404">
    <property type="entry name" value="PTPc_motif"/>
    <property type="match status" value="1"/>
</dbReference>
<evidence type="ECO:0000256" key="1">
    <source>
        <dbReference type="SAM" id="MobiDB-lite"/>
    </source>
</evidence>
<feature type="region of interest" description="Disordered" evidence="1">
    <location>
        <begin position="558"/>
        <end position="624"/>
    </location>
</feature>
<dbReference type="eggNOG" id="KOG0789">
    <property type="taxonomic scope" value="Eukaryota"/>
</dbReference>
<dbReference type="SUPFAM" id="SSF52799">
    <property type="entry name" value="(Phosphotyrosine protein) phosphatases II"/>
    <property type="match status" value="1"/>
</dbReference>
<dbReference type="PROSITE" id="PS50056">
    <property type="entry name" value="TYR_PHOSPHATASE_2"/>
    <property type="match status" value="1"/>
</dbReference>
<feature type="compositionally biased region" description="Polar residues" evidence="1">
    <location>
        <begin position="587"/>
        <end position="602"/>
    </location>
</feature>
<feature type="compositionally biased region" description="Low complexity" evidence="1">
    <location>
        <begin position="568"/>
        <end position="582"/>
    </location>
</feature>
<dbReference type="Proteomes" id="UP000008068">
    <property type="component" value="Unassembled WGS sequence"/>
</dbReference>
<evidence type="ECO:0000313" key="6">
    <source>
        <dbReference type="Proteomes" id="UP000008068"/>
    </source>
</evidence>
<dbReference type="SMART" id="SM00194">
    <property type="entry name" value="PTPc"/>
    <property type="match status" value="1"/>
</dbReference>
<dbReference type="Gene3D" id="3.90.190.10">
    <property type="entry name" value="Protein tyrosine phosphatase superfamily"/>
    <property type="match status" value="1"/>
</dbReference>
<dbReference type="HOGENOM" id="CLU_438215_0_0_1"/>
<name>G0P485_CAEBE</name>
<evidence type="ECO:0008006" key="7">
    <source>
        <dbReference type="Google" id="ProtNLM"/>
    </source>
</evidence>
<sequence>MAQSLTPPPNLLGLTFPTATEFIPTTTTAASILSIPAGVVVIFIGVTFLLCYLIPIIISCVCWWKSRHDDRLVEYDTLPVNQTKEAEGLNAVHEEKRKNYKEYVKTFKEKFSKPDEAIDDLVDGEVWVERKDIIGSSDDYDPTAAVKEEDDGGKDRKNPMEMSASNRLTIQPSVFEKLFKKMIFKPTLLEIMKSDERDPSKSLVQNWFEYCQPDFEIPAEIVALSMLNHDSCIDPEVHTWDETAYLVDDQHFIHASVVPMPGEGETGKAIICQAPMDKTFLKKKDTRRHFWKMVFDTKAEFIVMACQNVENKKVKCGRYFPEKADQGATYEDMSINLTDSREMYQGELMVRCFMITNKDKDETRKVVHYQFLKWKERSIPSGELALEAFKFVNSQVRRQKKPYICHSSLSTGRACVFVGVEYMCSMICNKRRASTHYYQIDFRTKRMGALQTGEQLYFVQNMAFELLIKEFNFYKFQPEMKIEWERLAHYYEKGEKNRQDLKELEAFEIEKFKEKIPFTSNGKKKPILTVTAPRVVEEKKDATLEELKSRMEAVKKTKSTIKQAASRGTKGTTVTKEGTATKDGTVDKTTGATADHTLSQLPTLPATLPKQDNVENMDLDAEDK</sequence>
<feature type="region of interest" description="Disordered" evidence="1">
    <location>
        <begin position="139"/>
        <end position="165"/>
    </location>
</feature>
<reference evidence="6" key="1">
    <citation type="submission" date="2011-07" db="EMBL/GenBank/DDBJ databases">
        <authorList>
            <consortium name="Caenorhabditis brenneri Sequencing and Analysis Consortium"/>
            <person name="Wilson R.K."/>
        </authorList>
    </citation>
    <scope>NUCLEOTIDE SEQUENCE [LARGE SCALE GENOMIC DNA]</scope>
    <source>
        <strain evidence="6">PB2801</strain>
    </source>
</reference>
<keyword evidence="6" id="KW-1185">Reference proteome</keyword>
<dbReference type="PROSITE" id="PS50055">
    <property type="entry name" value="TYR_PHOSPHATASE_PTP"/>
    <property type="match status" value="1"/>
</dbReference>
<evidence type="ECO:0000256" key="2">
    <source>
        <dbReference type="SAM" id="Phobius"/>
    </source>
</evidence>
<dbReference type="PANTHER" id="PTHR46163:SF5">
    <property type="entry name" value="TYROSINE-PROTEIN PHOSPHATASE"/>
    <property type="match status" value="1"/>
</dbReference>
<dbReference type="InParanoid" id="G0P485"/>
<proteinExistence type="predicted"/>
<dbReference type="OrthoDB" id="5875554at2759"/>
<evidence type="ECO:0000259" key="4">
    <source>
        <dbReference type="PROSITE" id="PS50056"/>
    </source>
</evidence>
<feature type="domain" description="Tyrosine specific protein phosphatases" evidence="4">
    <location>
        <begin position="383"/>
        <end position="457"/>
    </location>
</feature>
<dbReference type="GO" id="GO:0004725">
    <property type="term" value="F:protein tyrosine phosphatase activity"/>
    <property type="evidence" value="ECO:0007669"/>
    <property type="project" value="InterPro"/>
</dbReference>
<dbReference type="PRINTS" id="PR00700">
    <property type="entry name" value="PRTYPHPHTASE"/>
</dbReference>
<keyword evidence="2" id="KW-1133">Transmembrane helix</keyword>
<dbReference type="STRING" id="135651.G0P485"/>
<keyword evidence="2" id="KW-0812">Transmembrane</keyword>
<feature type="compositionally biased region" description="Acidic residues" evidence="1">
    <location>
        <begin position="615"/>
        <end position="624"/>
    </location>
</feature>
<dbReference type="InterPro" id="IPR003595">
    <property type="entry name" value="Tyr_Pase_cat"/>
</dbReference>
<dbReference type="InterPro" id="IPR052782">
    <property type="entry name" value="Oocyte-zygote_transition_reg"/>
</dbReference>
<organism evidence="6">
    <name type="scientific">Caenorhabditis brenneri</name>
    <name type="common">Nematode worm</name>
    <dbReference type="NCBI Taxonomy" id="135651"/>
    <lineage>
        <taxon>Eukaryota</taxon>
        <taxon>Metazoa</taxon>
        <taxon>Ecdysozoa</taxon>
        <taxon>Nematoda</taxon>
        <taxon>Chromadorea</taxon>
        <taxon>Rhabditida</taxon>
        <taxon>Rhabditina</taxon>
        <taxon>Rhabditomorpha</taxon>
        <taxon>Rhabditoidea</taxon>
        <taxon>Rhabditidae</taxon>
        <taxon>Peloderinae</taxon>
        <taxon>Caenorhabditis</taxon>
    </lineage>
</organism>
<evidence type="ECO:0000313" key="5">
    <source>
        <dbReference type="EMBL" id="EGT44668.1"/>
    </source>
</evidence>
<feature type="domain" description="Tyrosine-protein phosphatase" evidence="3">
    <location>
        <begin position="248"/>
        <end position="466"/>
    </location>
</feature>